<sequence>MEIYKIPFRAMACHCEVVIAMQSKDDAHAIAQKAIAEVQRIETKYSRYREDSIVSCINAAAGREAVTCDDETWSLLKYADSLYQVSDGLFDITSGVLRRVWNFKVPQIPAGQDLEQVLELIGWGGVRLEEQRIQLPKAGMEIDFGGFGKEYASDRAASLISHQGVQHGYVNLGGDIRVIGPKPDGQAWMMGIQDPRKKGALTATIPMLAGGLATSGDYERYFEVNGQRYCHVLNPRSGQPVSHWRSVSVLAPLAVVAGNCTTIAMLKETDGLAYLESTGMRYLAIDNEGRMHSDSHSESR</sequence>
<dbReference type="EMBL" id="BMED01000007">
    <property type="protein sequence ID" value="GGC96721.1"/>
    <property type="molecule type" value="Genomic_DNA"/>
</dbReference>
<comment type="similarity">
    <text evidence="10">Belongs to the ApbE family.</text>
</comment>
<dbReference type="PIRSF" id="PIRSF006268">
    <property type="entry name" value="ApbE"/>
    <property type="match status" value="1"/>
</dbReference>
<evidence type="ECO:0000256" key="7">
    <source>
        <dbReference type="ARBA" id="ARBA00022842"/>
    </source>
</evidence>
<comment type="cofactor">
    <cofactor evidence="11">
        <name>Mg(2+)</name>
        <dbReference type="ChEBI" id="CHEBI:18420"/>
    </cofactor>
    <cofactor evidence="11">
        <name>Mn(2+)</name>
        <dbReference type="ChEBI" id="CHEBI:29035"/>
    </cofactor>
    <text evidence="11">Magnesium. Can also use manganese.</text>
</comment>
<proteinExistence type="inferred from homology"/>
<evidence type="ECO:0000256" key="2">
    <source>
        <dbReference type="ARBA" id="ARBA00016337"/>
    </source>
</evidence>
<organism evidence="12 13">
    <name type="scientific">Undibacterium terreum</name>
    <dbReference type="NCBI Taxonomy" id="1224302"/>
    <lineage>
        <taxon>Bacteria</taxon>
        <taxon>Pseudomonadati</taxon>
        <taxon>Pseudomonadota</taxon>
        <taxon>Betaproteobacteria</taxon>
        <taxon>Burkholderiales</taxon>
        <taxon>Oxalobacteraceae</taxon>
        <taxon>Undibacterium</taxon>
    </lineage>
</organism>
<reference evidence="12" key="2">
    <citation type="submission" date="2020-09" db="EMBL/GenBank/DDBJ databases">
        <authorList>
            <person name="Sun Q."/>
            <person name="Zhou Y."/>
        </authorList>
    </citation>
    <scope>NUCLEOTIDE SEQUENCE</scope>
    <source>
        <strain evidence="12">CGMCC 1.10998</strain>
    </source>
</reference>
<name>A0A916XQW6_9BURK</name>
<dbReference type="GO" id="GO:0016740">
    <property type="term" value="F:transferase activity"/>
    <property type="evidence" value="ECO:0007669"/>
    <property type="project" value="UniProtKB-UniRule"/>
</dbReference>
<evidence type="ECO:0000256" key="3">
    <source>
        <dbReference type="ARBA" id="ARBA00022630"/>
    </source>
</evidence>
<dbReference type="Proteomes" id="UP000637423">
    <property type="component" value="Unassembled WGS sequence"/>
</dbReference>
<dbReference type="GO" id="GO:0046872">
    <property type="term" value="F:metal ion binding"/>
    <property type="evidence" value="ECO:0007669"/>
    <property type="project" value="UniProtKB-UniRule"/>
</dbReference>
<dbReference type="RefSeq" id="WP_188568912.1">
    <property type="nucleotide sequence ID" value="NZ_BMED01000007.1"/>
</dbReference>
<accession>A0A916XQW6</accession>
<comment type="caution">
    <text evidence="12">The sequence shown here is derived from an EMBL/GenBank/DDBJ whole genome shotgun (WGS) entry which is preliminary data.</text>
</comment>
<evidence type="ECO:0000256" key="4">
    <source>
        <dbReference type="ARBA" id="ARBA00022679"/>
    </source>
</evidence>
<reference evidence="12" key="1">
    <citation type="journal article" date="2014" name="Int. J. Syst. Evol. Microbiol.">
        <title>Complete genome sequence of Corynebacterium casei LMG S-19264T (=DSM 44701T), isolated from a smear-ripened cheese.</title>
        <authorList>
            <consortium name="US DOE Joint Genome Institute (JGI-PGF)"/>
            <person name="Walter F."/>
            <person name="Albersmeier A."/>
            <person name="Kalinowski J."/>
            <person name="Ruckert C."/>
        </authorList>
    </citation>
    <scope>NUCLEOTIDE SEQUENCE</scope>
    <source>
        <strain evidence="12">CGMCC 1.10998</strain>
    </source>
</reference>
<evidence type="ECO:0000256" key="9">
    <source>
        <dbReference type="ARBA" id="ARBA00048540"/>
    </source>
</evidence>
<feature type="binding site" evidence="11">
    <location>
        <position position="146"/>
    </location>
    <ligand>
        <name>Mg(2+)</name>
        <dbReference type="ChEBI" id="CHEBI:18420"/>
    </ligand>
</feature>
<dbReference type="AlphaFoldDB" id="A0A916XQW6"/>
<evidence type="ECO:0000256" key="6">
    <source>
        <dbReference type="ARBA" id="ARBA00022827"/>
    </source>
</evidence>
<keyword evidence="3 10" id="KW-0285">Flavoprotein</keyword>
<feature type="binding site" evidence="11">
    <location>
        <position position="262"/>
    </location>
    <ligand>
        <name>Mg(2+)</name>
        <dbReference type="ChEBI" id="CHEBI:18420"/>
    </ligand>
</feature>
<evidence type="ECO:0000256" key="5">
    <source>
        <dbReference type="ARBA" id="ARBA00022723"/>
    </source>
</evidence>
<evidence type="ECO:0000313" key="13">
    <source>
        <dbReference type="Proteomes" id="UP000637423"/>
    </source>
</evidence>
<dbReference type="SUPFAM" id="SSF143631">
    <property type="entry name" value="ApbE-like"/>
    <property type="match status" value="1"/>
</dbReference>
<keyword evidence="6 10" id="KW-0274">FAD</keyword>
<evidence type="ECO:0000256" key="10">
    <source>
        <dbReference type="PIRNR" id="PIRNR006268"/>
    </source>
</evidence>
<dbReference type="Pfam" id="PF02424">
    <property type="entry name" value="ApbE"/>
    <property type="match status" value="1"/>
</dbReference>
<dbReference type="InterPro" id="IPR024932">
    <property type="entry name" value="ApbE"/>
</dbReference>
<keyword evidence="5 10" id="KW-0479">Metal-binding</keyword>
<keyword evidence="4 10" id="KW-0808">Transferase</keyword>
<comment type="catalytic activity">
    <reaction evidence="9 10">
        <text>L-threonyl-[protein] + FAD = FMN-L-threonyl-[protein] + AMP + H(+)</text>
        <dbReference type="Rhea" id="RHEA:36847"/>
        <dbReference type="Rhea" id="RHEA-COMP:11060"/>
        <dbReference type="Rhea" id="RHEA-COMP:11061"/>
        <dbReference type="ChEBI" id="CHEBI:15378"/>
        <dbReference type="ChEBI" id="CHEBI:30013"/>
        <dbReference type="ChEBI" id="CHEBI:57692"/>
        <dbReference type="ChEBI" id="CHEBI:74257"/>
        <dbReference type="ChEBI" id="CHEBI:456215"/>
        <dbReference type="EC" id="2.7.1.180"/>
    </reaction>
</comment>
<evidence type="ECO:0000256" key="8">
    <source>
        <dbReference type="ARBA" id="ARBA00031306"/>
    </source>
</evidence>
<evidence type="ECO:0000256" key="1">
    <source>
        <dbReference type="ARBA" id="ARBA00011955"/>
    </source>
</evidence>
<dbReference type="PANTHER" id="PTHR30040:SF2">
    <property type="entry name" value="FAD:PROTEIN FMN TRANSFERASE"/>
    <property type="match status" value="1"/>
</dbReference>
<keyword evidence="13" id="KW-1185">Reference proteome</keyword>
<evidence type="ECO:0000256" key="11">
    <source>
        <dbReference type="PIRSR" id="PIRSR006268-2"/>
    </source>
</evidence>
<dbReference type="EC" id="2.7.1.180" evidence="1 10"/>
<keyword evidence="7 10" id="KW-0460">Magnesium</keyword>
<dbReference type="PANTHER" id="PTHR30040">
    <property type="entry name" value="THIAMINE BIOSYNTHESIS LIPOPROTEIN APBE"/>
    <property type="match status" value="1"/>
</dbReference>
<dbReference type="Gene3D" id="3.10.520.10">
    <property type="entry name" value="ApbE-like domains"/>
    <property type="match status" value="1"/>
</dbReference>
<protein>
    <recommendedName>
        <fullName evidence="2 10">FAD:protein FMN transferase</fullName>
        <ecNumber evidence="1 10">2.7.1.180</ecNumber>
    </recommendedName>
    <alternativeName>
        <fullName evidence="8 10">Flavin transferase</fullName>
    </alternativeName>
</protein>
<evidence type="ECO:0000313" key="12">
    <source>
        <dbReference type="EMBL" id="GGC96721.1"/>
    </source>
</evidence>
<dbReference type="InterPro" id="IPR003374">
    <property type="entry name" value="ApbE-like_sf"/>
</dbReference>
<gene>
    <name evidence="12" type="ORF">GCM10011396_50190</name>
</gene>